<comment type="caution">
    <text evidence="5">The sequence shown here is derived from an EMBL/GenBank/DDBJ whole genome shotgun (WGS) entry which is preliminary data.</text>
</comment>
<dbReference type="GO" id="GO:0043565">
    <property type="term" value="F:sequence-specific DNA binding"/>
    <property type="evidence" value="ECO:0007669"/>
    <property type="project" value="InterPro"/>
</dbReference>
<dbReference type="OrthoDB" id="9802263at2"/>
<keyword evidence="2" id="KW-0238">DNA-binding</keyword>
<protein>
    <submittedName>
        <fullName evidence="5">AraC family transcriptional regulator</fullName>
    </submittedName>
</protein>
<evidence type="ECO:0000259" key="4">
    <source>
        <dbReference type="PROSITE" id="PS01124"/>
    </source>
</evidence>
<dbReference type="GO" id="GO:0003700">
    <property type="term" value="F:DNA-binding transcription factor activity"/>
    <property type="evidence" value="ECO:0007669"/>
    <property type="project" value="InterPro"/>
</dbReference>
<dbReference type="Gene3D" id="1.10.10.60">
    <property type="entry name" value="Homeodomain-like"/>
    <property type="match status" value="1"/>
</dbReference>
<dbReference type="InterPro" id="IPR018060">
    <property type="entry name" value="HTH_AraC"/>
</dbReference>
<dbReference type="InterPro" id="IPR018062">
    <property type="entry name" value="HTH_AraC-typ_CS"/>
</dbReference>
<dbReference type="Pfam" id="PF12833">
    <property type="entry name" value="HTH_18"/>
    <property type="match status" value="1"/>
</dbReference>
<keyword evidence="6" id="KW-1185">Reference proteome</keyword>
<dbReference type="Proteomes" id="UP000292781">
    <property type="component" value="Unassembled WGS sequence"/>
</dbReference>
<keyword evidence="1" id="KW-0805">Transcription regulation</keyword>
<name>A0A4Q9VMZ6_9HYPH</name>
<evidence type="ECO:0000256" key="2">
    <source>
        <dbReference type="ARBA" id="ARBA00023125"/>
    </source>
</evidence>
<proteinExistence type="predicted"/>
<feature type="domain" description="HTH araC/xylS-type" evidence="4">
    <location>
        <begin position="227"/>
        <end position="327"/>
    </location>
</feature>
<accession>A0A4Q9VMZ6</accession>
<evidence type="ECO:0000313" key="6">
    <source>
        <dbReference type="Proteomes" id="UP000292781"/>
    </source>
</evidence>
<organism evidence="5 6">
    <name type="scientific">Siculibacillus lacustris</name>
    <dbReference type="NCBI Taxonomy" id="1549641"/>
    <lineage>
        <taxon>Bacteria</taxon>
        <taxon>Pseudomonadati</taxon>
        <taxon>Pseudomonadota</taxon>
        <taxon>Alphaproteobacteria</taxon>
        <taxon>Hyphomicrobiales</taxon>
        <taxon>Ancalomicrobiaceae</taxon>
        <taxon>Siculibacillus</taxon>
    </lineage>
</organism>
<evidence type="ECO:0000256" key="3">
    <source>
        <dbReference type="ARBA" id="ARBA00023163"/>
    </source>
</evidence>
<dbReference type="AlphaFoldDB" id="A0A4Q9VMZ6"/>
<dbReference type="PANTHER" id="PTHR47893:SF1">
    <property type="entry name" value="REGULATORY PROTEIN PCHR"/>
    <property type="match status" value="1"/>
</dbReference>
<dbReference type="SMART" id="SM00342">
    <property type="entry name" value="HTH_ARAC"/>
    <property type="match status" value="1"/>
</dbReference>
<dbReference type="InterPro" id="IPR053142">
    <property type="entry name" value="PchR_regulatory_protein"/>
</dbReference>
<dbReference type="PANTHER" id="PTHR47893">
    <property type="entry name" value="REGULATORY PROTEIN PCHR"/>
    <property type="match status" value="1"/>
</dbReference>
<keyword evidence="3" id="KW-0804">Transcription</keyword>
<dbReference type="PROSITE" id="PS01124">
    <property type="entry name" value="HTH_ARAC_FAMILY_2"/>
    <property type="match status" value="1"/>
</dbReference>
<evidence type="ECO:0000313" key="5">
    <source>
        <dbReference type="EMBL" id="TBW36979.1"/>
    </source>
</evidence>
<evidence type="ECO:0000256" key="1">
    <source>
        <dbReference type="ARBA" id="ARBA00023015"/>
    </source>
</evidence>
<reference evidence="5 6" key="1">
    <citation type="submission" date="2019-02" db="EMBL/GenBank/DDBJ databases">
        <title>Siculibacillus lacustris gen. nov., sp. nov., a new rosette-forming bacterium isolated from a freshwater crater lake (Lake St. Ana, Romania).</title>
        <authorList>
            <person name="Felfoldi T."/>
            <person name="Marton Z."/>
            <person name="Szabo A."/>
            <person name="Mentes A."/>
            <person name="Boka K."/>
            <person name="Marialigeti K."/>
            <person name="Mathe I."/>
            <person name="Koncz M."/>
            <person name="Schumann P."/>
            <person name="Toth E."/>
        </authorList>
    </citation>
    <scope>NUCLEOTIDE SEQUENCE [LARGE SCALE GENOMIC DNA]</scope>
    <source>
        <strain evidence="5 6">SA-279</strain>
    </source>
</reference>
<sequence>MNPEGRHSTFSMELATLQGSNVLDVETVEDSMDLKPAEGRSGIDWTPIAHGARSTFAVVHLGPLRLLGANLPPSLFEGTIREARYTVWLGMEDPHRSVVNGMPLPDAALVLGGPGSRCQSYWPIDAKPAQAAAALFIPAELRPAGWPDAAPLLTVHLVDPAGLQRLRQHLRATIRLASAQPERFAADGDRRAMGAEVVARVANLLATATVQTQAKPGFSRACIEMLDQIDRFIVKRLDRPILLGDVADALRVAPRTVHNIMKLTRGMTLQTYVTIFRMRSARRHLLRTEDCDLVKQAALRHGFVHLGRFAQAYARFFGETPSTTLARRRVEGNKAENAGS</sequence>
<dbReference type="PROSITE" id="PS00041">
    <property type="entry name" value="HTH_ARAC_FAMILY_1"/>
    <property type="match status" value="1"/>
</dbReference>
<gene>
    <name evidence="5" type="ORF">EYW49_12565</name>
</gene>
<dbReference type="EMBL" id="SJFN01000017">
    <property type="protein sequence ID" value="TBW36979.1"/>
    <property type="molecule type" value="Genomic_DNA"/>
</dbReference>